<dbReference type="OrthoDB" id="3260441at2759"/>
<organism evidence="2 3">
    <name type="scientific">Obba rivulosa</name>
    <dbReference type="NCBI Taxonomy" id="1052685"/>
    <lineage>
        <taxon>Eukaryota</taxon>
        <taxon>Fungi</taxon>
        <taxon>Dikarya</taxon>
        <taxon>Basidiomycota</taxon>
        <taxon>Agaricomycotina</taxon>
        <taxon>Agaricomycetes</taxon>
        <taxon>Polyporales</taxon>
        <taxon>Gelatoporiaceae</taxon>
        <taxon>Obba</taxon>
    </lineage>
</organism>
<proteinExistence type="predicted"/>
<evidence type="ECO:0000313" key="2">
    <source>
        <dbReference type="EMBL" id="OCH89169.1"/>
    </source>
</evidence>
<dbReference type="Proteomes" id="UP000250043">
    <property type="component" value="Unassembled WGS sequence"/>
</dbReference>
<reference evidence="2 3" key="1">
    <citation type="submission" date="2016-07" db="EMBL/GenBank/DDBJ databases">
        <title>Draft genome of the white-rot fungus Obba rivulosa 3A-2.</title>
        <authorList>
            <consortium name="DOE Joint Genome Institute"/>
            <person name="Miettinen O."/>
            <person name="Riley R."/>
            <person name="Acob R."/>
            <person name="Barry K."/>
            <person name="Cullen D."/>
            <person name="De Vries R."/>
            <person name="Hainaut M."/>
            <person name="Hatakka A."/>
            <person name="Henrissat B."/>
            <person name="Hilden K."/>
            <person name="Kuo R."/>
            <person name="Labutti K."/>
            <person name="Lipzen A."/>
            <person name="Makela M.R."/>
            <person name="Sandor L."/>
            <person name="Spatafora J.W."/>
            <person name="Grigoriev I.V."/>
            <person name="Hibbett D.S."/>
        </authorList>
    </citation>
    <scope>NUCLEOTIDE SEQUENCE [LARGE SCALE GENOMIC DNA]</scope>
    <source>
        <strain evidence="2 3">3A-2</strain>
    </source>
</reference>
<name>A0A8E2DKS9_9APHY</name>
<feature type="compositionally biased region" description="Basic and acidic residues" evidence="1">
    <location>
        <begin position="147"/>
        <end position="164"/>
    </location>
</feature>
<keyword evidence="3" id="KW-1185">Reference proteome</keyword>
<accession>A0A8E2DKS9</accession>
<sequence>MNEPHYVALIFDRICLACGIGRAANVSYSLGVRFYSACYKRNVRLERNIPLLPQFNFEPLRYVGYKMIPCAVLEGDLNSDVKPQRQNNKRNFYSESEYRLALARLKLMLDSGAPLDDITQFVSVRERYADEMYQTGYALAKWSRSLDSSKAEKNEAPREKRRTDIEAQLRELGYLKEDFPDADHPERL</sequence>
<dbReference type="EMBL" id="KV722433">
    <property type="protein sequence ID" value="OCH89169.1"/>
    <property type="molecule type" value="Genomic_DNA"/>
</dbReference>
<dbReference type="AlphaFoldDB" id="A0A8E2DKS9"/>
<evidence type="ECO:0000256" key="1">
    <source>
        <dbReference type="SAM" id="MobiDB-lite"/>
    </source>
</evidence>
<feature type="region of interest" description="Disordered" evidence="1">
    <location>
        <begin position="145"/>
        <end position="164"/>
    </location>
</feature>
<gene>
    <name evidence="2" type="ORF">OBBRIDRAFT_36099</name>
</gene>
<protein>
    <submittedName>
        <fullName evidence="2">Uncharacterized protein</fullName>
    </submittedName>
</protein>
<evidence type="ECO:0000313" key="3">
    <source>
        <dbReference type="Proteomes" id="UP000250043"/>
    </source>
</evidence>